<dbReference type="InterPro" id="IPR022226">
    <property type="entry name" value="DUF3752"/>
</dbReference>
<organism evidence="3 4">
    <name type="scientific">Aulographum hederae CBS 113979</name>
    <dbReference type="NCBI Taxonomy" id="1176131"/>
    <lineage>
        <taxon>Eukaryota</taxon>
        <taxon>Fungi</taxon>
        <taxon>Dikarya</taxon>
        <taxon>Ascomycota</taxon>
        <taxon>Pezizomycotina</taxon>
        <taxon>Dothideomycetes</taxon>
        <taxon>Pleosporomycetidae</taxon>
        <taxon>Aulographales</taxon>
        <taxon>Aulographaceae</taxon>
    </lineage>
</organism>
<dbReference type="Proteomes" id="UP000800041">
    <property type="component" value="Unassembled WGS sequence"/>
</dbReference>
<dbReference type="AlphaFoldDB" id="A0A6G1H993"/>
<accession>A0A6G1H993</accession>
<dbReference type="Pfam" id="PF12572">
    <property type="entry name" value="DUF3752"/>
    <property type="match status" value="1"/>
</dbReference>
<feature type="compositionally biased region" description="Basic and acidic residues" evidence="1">
    <location>
        <begin position="206"/>
        <end position="218"/>
    </location>
</feature>
<evidence type="ECO:0000256" key="1">
    <source>
        <dbReference type="SAM" id="MobiDB-lite"/>
    </source>
</evidence>
<dbReference type="OrthoDB" id="73491at2759"/>
<name>A0A6G1H993_9PEZI</name>
<dbReference type="InterPro" id="IPR046331">
    <property type="entry name" value="GPAM1-like"/>
</dbReference>
<feature type="compositionally biased region" description="Basic and acidic residues" evidence="1">
    <location>
        <begin position="56"/>
        <end position="70"/>
    </location>
</feature>
<evidence type="ECO:0000259" key="2">
    <source>
        <dbReference type="Pfam" id="PF12572"/>
    </source>
</evidence>
<evidence type="ECO:0000313" key="3">
    <source>
        <dbReference type="EMBL" id="KAF1989590.1"/>
    </source>
</evidence>
<sequence length="284" mass="30926">MPSIGPELPPHLAAKRKREEEEEEQALPTPPLRRGTPDEAEKRRRIAGPAPPPAPLDERPSIPAEERDASDSDDSDSSDDFGPAPPTAAQQSAHASHENSDDDEDKLSAPSAPDEAPKLQRDAWMLAPPTHDDLSNRIDPTKLRARKFNTGKGAKGPSSHSNEIADIWTETPEQKRKRLENQVMGVTTASSSAGGGGEPALQKAQKAKEAERARKMEAARGPSLFEQHEKAKKQRGEEDDDPSKRAFDREKDMGGGMKIGTAKKKELLNHAKNFGNKFSGGNFL</sequence>
<keyword evidence="4" id="KW-1185">Reference proteome</keyword>
<feature type="compositionally biased region" description="Basic and acidic residues" evidence="1">
    <location>
        <begin position="242"/>
        <end position="253"/>
    </location>
</feature>
<feature type="domain" description="DUF3752" evidence="2">
    <location>
        <begin position="128"/>
        <end position="279"/>
    </location>
</feature>
<dbReference type="PANTHER" id="PTHR46370:SF1">
    <property type="entry name" value="GPALPP MOTIFS-CONTAINING PROTEIN 1"/>
    <property type="match status" value="1"/>
</dbReference>
<evidence type="ECO:0000313" key="4">
    <source>
        <dbReference type="Proteomes" id="UP000800041"/>
    </source>
</evidence>
<gene>
    <name evidence="3" type="ORF">K402DRAFT_371395</name>
</gene>
<feature type="compositionally biased region" description="Basic and acidic residues" evidence="1">
    <location>
        <begin position="130"/>
        <end position="142"/>
    </location>
</feature>
<dbReference type="PANTHER" id="PTHR46370">
    <property type="entry name" value="GPALPP MOTIFS-CONTAINING PROTEIN 1"/>
    <property type="match status" value="1"/>
</dbReference>
<protein>
    <recommendedName>
        <fullName evidence="2">DUF3752 domain-containing protein</fullName>
    </recommendedName>
</protein>
<feature type="region of interest" description="Disordered" evidence="1">
    <location>
        <begin position="1"/>
        <end position="257"/>
    </location>
</feature>
<proteinExistence type="predicted"/>
<reference evidence="3" key="1">
    <citation type="journal article" date="2020" name="Stud. Mycol.">
        <title>101 Dothideomycetes genomes: a test case for predicting lifestyles and emergence of pathogens.</title>
        <authorList>
            <person name="Haridas S."/>
            <person name="Albert R."/>
            <person name="Binder M."/>
            <person name="Bloem J."/>
            <person name="Labutti K."/>
            <person name="Salamov A."/>
            <person name="Andreopoulos B."/>
            <person name="Baker S."/>
            <person name="Barry K."/>
            <person name="Bills G."/>
            <person name="Bluhm B."/>
            <person name="Cannon C."/>
            <person name="Castanera R."/>
            <person name="Culley D."/>
            <person name="Daum C."/>
            <person name="Ezra D."/>
            <person name="Gonzalez J."/>
            <person name="Henrissat B."/>
            <person name="Kuo A."/>
            <person name="Liang C."/>
            <person name="Lipzen A."/>
            <person name="Lutzoni F."/>
            <person name="Magnuson J."/>
            <person name="Mondo S."/>
            <person name="Nolan M."/>
            <person name="Ohm R."/>
            <person name="Pangilinan J."/>
            <person name="Park H.-J."/>
            <person name="Ramirez L."/>
            <person name="Alfaro M."/>
            <person name="Sun H."/>
            <person name="Tritt A."/>
            <person name="Yoshinaga Y."/>
            <person name="Zwiers L.-H."/>
            <person name="Turgeon B."/>
            <person name="Goodwin S."/>
            <person name="Spatafora J."/>
            <person name="Crous P."/>
            <person name="Grigoriev I."/>
        </authorList>
    </citation>
    <scope>NUCLEOTIDE SEQUENCE</scope>
    <source>
        <strain evidence="3">CBS 113979</strain>
    </source>
</reference>
<dbReference type="EMBL" id="ML977144">
    <property type="protein sequence ID" value="KAF1989590.1"/>
    <property type="molecule type" value="Genomic_DNA"/>
</dbReference>